<name>A0AAD1T1K2_PELCU</name>
<evidence type="ECO:0000313" key="4">
    <source>
        <dbReference type="EMBL" id="CAH2316612.1"/>
    </source>
</evidence>
<feature type="chain" id="PRO_5042290353" evidence="3">
    <location>
        <begin position="23"/>
        <end position="284"/>
    </location>
</feature>
<protein>
    <submittedName>
        <fullName evidence="4">Uncharacterized protein</fullName>
    </submittedName>
</protein>
<keyword evidence="5" id="KW-1185">Reference proteome</keyword>
<feature type="region of interest" description="Disordered" evidence="1">
    <location>
        <begin position="240"/>
        <end position="284"/>
    </location>
</feature>
<dbReference type="AlphaFoldDB" id="A0AAD1T1K2"/>
<reference evidence="4" key="1">
    <citation type="submission" date="2022-03" db="EMBL/GenBank/DDBJ databases">
        <authorList>
            <person name="Alioto T."/>
            <person name="Alioto T."/>
            <person name="Gomez Garrido J."/>
        </authorList>
    </citation>
    <scope>NUCLEOTIDE SEQUENCE</scope>
</reference>
<proteinExistence type="predicted"/>
<feature type="transmembrane region" description="Helical" evidence="2">
    <location>
        <begin position="145"/>
        <end position="169"/>
    </location>
</feature>
<gene>
    <name evidence="4" type="ORF">PECUL_23A011528</name>
</gene>
<feature type="signal peptide" evidence="3">
    <location>
        <begin position="1"/>
        <end position="22"/>
    </location>
</feature>
<organism evidence="4 5">
    <name type="scientific">Pelobates cultripes</name>
    <name type="common">Western spadefoot toad</name>
    <dbReference type="NCBI Taxonomy" id="61616"/>
    <lineage>
        <taxon>Eukaryota</taxon>
        <taxon>Metazoa</taxon>
        <taxon>Chordata</taxon>
        <taxon>Craniata</taxon>
        <taxon>Vertebrata</taxon>
        <taxon>Euteleostomi</taxon>
        <taxon>Amphibia</taxon>
        <taxon>Batrachia</taxon>
        <taxon>Anura</taxon>
        <taxon>Pelobatoidea</taxon>
        <taxon>Pelobatidae</taxon>
        <taxon>Pelobates</taxon>
    </lineage>
</organism>
<sequence>MYSSVVLLLGLQLLLLTPTADHVEKCTENPINSTATRIPMTTNHRKFIVECKYPPGASVQANNGKIYHQHKIHGYFAHNSLILSGEQRPKNCKVVWIAPSGERHPIKCVSHSNPGTVLPASASNTEENIHSNLSGLAPESDNKGVVWLTEGVVIAIIFITIGLLTLYVVNKRTQIVGICRHHKDRKDDFISLHMECHRHHSFDKKLEENQDTPITRPARIHSSSFSLREDKVTQSLKANRRYSMDSAMPQKVRTRLSTEKRPLIPEVSNRNIEEEEEKTGFQLK</sequence>
<evidence type="ECO:0000256" key="2">
    <source>
        <dbReference type="SAM" id="Phobius"/>
    </source>
</evidence>
<accession>A0AAD1T1K2</accession>
<keyword evidence="3" id="KW-0732">Signal</keyword>
<keyword evidence="2" id="KW-0472">Membrane</keyword>
<dbReference type="Proteomes" id="UP001295444">
    <property type="component" value="Chromosome 09"/>
</dbReference>
<keyword evidence="2" id="KW-0812">Transmembrane</keyword>
<keyword evidence="2" id="KW-1133">Transmembrane helix</keyword>
<dbReference type="EMBL" id="OW240920">
    <property type="protein sequence ID" value="CAH2316612.1"/>
    <property type="molecule type" value="Genomic_DNA"/>
</dbReference>
<evidence type="ECO:0000256" key="3">
    <source>
        <dbReference type="SAM" id="SignalP"/>
    </source>
</evidence>
<evidence type="ECO:0000313" key="5">
    <source>
        <dbReference type="Proteomes" id="UP001295444"/>
    </source>
</evidence>
<evidence type="ECO:0000256" key="1">
    <source>
        <dbReference type="SAM" id="MobiDB-lite"/>
    </source>
</evidence>